<organism evidence="3 4">
    <name type="scientific">Candidatus Enterocloster excrementigallinarum</name>
    <dbReference type="NCBI Taxonomy" id="2838558"/>
    <lineage>
        <taxon>Bacteria</taxon>
        <taxon>Bacillati</taxon>
        <taxon>Bacillota</taxon>
        <taxon>Clostridia</taxon>
        <taxon>Lachnospirales</taxon>
        <taxon>Lachnospiraceae</taxon>
        <taxon>Enterocloster</taxon>
    </lineage>
</organism>
<evidence type="ECO:0000259" key="2">
    <source>
        <dbReference type="Pfam" id="PF17761"/>
    </source>
</evidence>
<sequence>MDDRPFVVRSHDVRKDSEYREWLLEIKNRYRNTQIKAAVKVNSEQLLFNWQLGRDLVTLRAEEKWGKGVVEQLSLDLQDAFPNVKGFSARNLWFMKQWYSFYSTKPETESLILALDENAHVSNEKLKQVASEIQNQKLKQHDSELPFPPLFGYVPWMHHVLIIQKCKTAGEAIFYIQRIVENSWSRKALEDNIRADLYHTAGAAVTNYTKRLPFPQGKLAQELTKSNYDLGFITLPEGYDEKELETALEHHMTRFLLELGKGWAFVGRQKEIIVSGKTRKIDLLFYHIHLRFYMVVELKVQPFEPEFTGKLNFYVNAVNELIRTANDNPTIGLLICRDMECTEVQWALQGITTPIGVATYSNVKIEEIRAQLPTTEQIKACIEQAEEEYLQSKKESE</sequence>
<name>A0A9D2PXP2_9FIRM</name>
<dbReference type="GO" id="GO:0003676">
    <property type="term" value="F:nucleic acid binding"/>
    <property type="evidence" value="ECO:0007669"/>
    <property type="project" value="InterPro"/>
</dbReference>
<dbReference type="InterPro" id="IPR009362">
    <property type="entry name" value="YhcG_C"/>
</dbReference>
<protein>
    <submittedName>
        <fullName evidence="3">DUF1016 family protein</fullName>
    </submittedName>
</protein>
<comment type="caution">
    <text evidence="3">The sequence shown here is derived from an EMBL/GenBank/DDBJ whole genome shotgun (WGS) entry which is preliminary data.</text>
</comment>
<reference evidence="3" key="2">
    <citation type="submission" date="2021-04" db="EMBL/GenBank/DDBJ databases">
        <authorList>
            <person name="Gilroy R."/>
        </authorList>
    </citation>
    <scope>NUCLEOTIDE SEQUENCE</scope>
    <source>
        <strain evidence="3">CHK198-12963</strain>
    </source>
</reference>
<dbReference type="Proteomes" id="UP000823863">
    <property type="component" value="Unassembled WGS sequence"/>
</dbReference>
<accession>A0A9D2PXP2</accession>
<dbReference type="InterPro" id="IPR053148">
    <property type="entry name" value="PD-DEXK-like_domain"/>
</dbReference>
<evidence type="ECO:0000259" key="1">
    <source>
        <dbReference type="Pfam" id="PF06250"/>
    </source>
</evidence>
<reference evidence="3" key="1">
    <citation type="journal article" date="2021" name="PeerJ">
        <title>Extensive microbial diversity within the chicken gut microbiome revealed by metagenomics and culture.</title>
        <authorList>
            <person name="Gilroy R."/>
            <person name="Ravi A."/>
            <person name="Getino M."/>
            <person name="Pursley I."/>
            <person name="Horton D.L."/>
            <person name="Alikhan N.F."/>
            <person name="Baker D."/>
            <person name="Gharbi K."/>
            <person name="Hall N."/>
            <person name="Watson M."/>
            <person name="Adriaenssens E.M."/>
            <person name="Foster-Nyarko E."/>
            <person name="Jarju S."/>
            <person name="Secka A."/>
            <person name="Antonio M."/>
            <person name="Oren A."/>
            <person name="Chaudhuri R.R."/>
            <person name="La Ragione R."/>
            <person name="Hildebrand F."/>
            <person name="Pallen M.J."/>
        </authorList>
    </citation>
    <scope>NUCLEOTIDE SEQUENCE</scope>
    <source>
        <strain evidence="3">CHK198-12963</strain>
    </source>
</reference>
<feature type="domain" description="YhcG N-terminal" evidence="2">
    <location>
        <begin position="25"/>
        <end position="199"/>
    </location>
</feature>
<feature type="domain" description="YhcG PDDEXK nuclease" evidence="1">
    <location>
        <begin position="222"/>
        <end position="362"/>
    </location>
</feature>
<dbReference type="AlphaFoldDB" id="A0A9D2PXP2"/>
<dbReference type="InterPro" id="IPR041527">
    <property type="entry name" value="YhcG_N"/>
</dbReference>
<dbReference type="Gene3D" id="3.40.1350.10">
    <property type="match status" value="1"/>
</dbReference>
<dbReference type="Pfam" id="PF17761">
    <property type="entry name" value="DUF1016_N"/>
    <property type="match status" value="1"/>
</dbReference>
<evidence type="ECO:0000313" key="3">
    <source>
        <dbReference type="EMBL" id="HJC67895.1"/>
    </source>
</evidence>
<proteinExistence type="predicted"/>
<evidence type="ECO:0000313" key="4">
    <source>
        <dbReference type="Proteomes" id="UP000823863"/>
    </source>
</evidence>
<gene>
    <name evidence="3" type="ORF">H9931_14485</name>
</gene>
<dbReference type="Pfam" id="PF06250">
    <property type="entry name" value="YhcG_C"/>
    <property type="match status" value="1"/>
</dbReference>
<dbReference type="EMBL" id="DWWB01000086">
    <property type="protein sequence ID" value="HJC67895.1"/>
    <property type="molecule type" value="Genomic_DNA"/>
</dbReference>
<dbReference type="PANTHER" id="PTHR30547:SF0">
    <property type="entry name" value="BLR8175 PROTEIN"/>
    <property type="match status" value="1"/>
</dbReference>
<dbReference type="PANTHER" id="PTHR30547">
    <property type="entry name" value="UNCHARACTERIZED PROTEIN YHCG-RELATED"/>
    <property type="match status" value="1"/>
</dbReference>
<dbReference type="InterPro" id="IPR011856">
    <property type="entry name" value="tRNA_endonuc-like_dom_sf"/>
</dbReference>